<proteinExistence type="predicted"/>
<dbReference type="Gene3D" id="1.10.10.10">
    <property type="entry name" value="Winged helix-like DNA-binding domain superfamily/Winged helix DNA-binding domain"/>
    <property type="match status" value="1"/>
</dbReference>
<dbReference type="InterPro" id="IPR036388">
    <property type="entry name" value="WH-like_DNA-bd_sf"/>
</dbReference>
<evidence type="ECO:0000259" key="3">
    <source>
        <dbReference type="PROSITE" id="PS51688"/>
    </source>
</evidence>
<keyword evidence="5" id="KW-1185">Reference proteome</keyword>
<sequence>MTSTTDSTDSNRNSKKQQRTIEEQRELIEAQRDRLDALATGDETGAREDLPVSRRSALTAGGLLALLGLGASTASASNPTGQVGTQNRPIRALFTEEVNGGLTGGAALTDLRGTGIGIDAETLAVEDGGIDTGQLASDAVGSGEIASGAVDTDELASSAVDTDELASGAVGTATIASGAVGSGKIASGAVDIEQINTSDFGSNTEQWVLENTNLEVGSGIFSGGDIVPTGTSSALGSPSDLDSMNAWENIYYQSGGLNEESDGRLKENVRAIDGGLDRLQSIRPVSYELKDRDDPETKLGFIAQELEDGIPEAVNEPADSDGYYGVNYTGVIPVTVDAIQELAEEQERLRDRVEELESRLNTREE</sequence>
<feature type="coiled-coil region" evidence="1">
    <location>
        <begin position="336"/>
        <end position="363"/>
    </location>
</feature>
<gene>
    <name evidence="4" type="ORF">SAMN05216388_1005121</name>
</gene>
<accession>A0A1H8JLY1</accession>
<dbReference type="InterPro" id="IPR006311">
    <property type="entry name" value="TAT_signal"/>
</dbReference>
<dbReference type="PROSITE" id="PS51688">
    <property type="entry name" value="ICA"/>
    <property type="match status" value="1"/>
</dbReference>
<dbReference type="Pfam" id="PF13884">
    <property type="entry name" value="Peptidase_S74"/>
    <property type="match status" value="1"/>
</dbReference>
<dbReference type="RefSeq" id="WP_092658875.1">
    <property type="nucleotide sequence ID" value="NZ_FOCX01000005.1"/>
</dbReference>
<evidence type="ECO:0000313" key="5">
    <source>
        <dbReference type="Proteomes" id="UP000198775"/>
    </source>
</evidence>
<feature type="compositionally biased region" description="Low complexity" evidence="2">
    <location>
        <begin position="1"/>
        <end position="11"/>
    </location>
</feature>
<dbReference type="InterPro" id="IPR030392">
    <property type="entry name" value="S74_ICA"/>
</dbReference>
<organism evidence="4 5">
    <name type="scientific">Halorientalis persicus</name>
    <dbReference type="NCBI Taxonomy" id="1367881"/>
    <lineage>
        <taxon>Archaea</taxon>
        <taxon>Methanobacteriati</taxon>
        <taxon>Methanobacteriota</taxon>
        <taxon>Stenosarchaea group</taxon>
        <taxon>Halobacteria</taxon>
        <taxon>Halobacteriales</taxon>
        <taxon>Haloarculaceae</taxon>
        <taxon>Halorientalis</taxon>
    </lineage>
</organism>
<evidence type="ECO:0000313" key="4">
    <source>
        <dbReference type="EMBL" id="SEN81763.1"/>
    </source>
</evidence>
<evidence type="ECO:0000256" key="1">
    <source>
        <dbReference type="SAM" id="Coils"/>
    </source>
</evidence>
<name>A0A1H8JLY1_9EURY</name>
<dbReference type="Proteomes" id="UP000198775">
    <property type="component" value="Unassembled WGS sequence"/>
</dbReference>
<dbReference type="EMBL" id="FOCX01000005">
    <property type="protein sequence ID" value="SEN81763.1"/>
    <property type="molecule type" value="Genomic_DNA"/>
</dbReference>
<keyword evidence="1" id="KW-0175">Coiled coil</keyword>
<feature type="domain" description="Peptidase S74" evidence="3">
    <location>
        <begin position="261"/>
        <end position="360"/>
    </location>
</feature>
<reference evidence="5" key="1">
    <citation type="submission" date="2016-10" db="EMBL/GenBank/DDBJ databases">
        <authorList>
            <person name="Varghese N."/>
            <person name="Submissions S."/>
        </authorList>
    </citation>
    <scope>NUCLEOTIDE SEQUENCE [LARGE SCALE GENOMIC DNA]</scope>
    <source>
        <strain evidence="5">IBRC-M 10043</strain>
    </source>
</reference>
<feature type="region of interest" description="Disordered" evidence="2">
    <location>
        <begin position="1"/>
        <end position="24"/>
    </location>
</feature>
<protein>
    <submittedName>
        <fullName evidence="4">Chaperone of endosialidase</fullName>
    </submittedName>
</protein>
<evidence type="ECO:0000256" key="2">
    <source>
        <dbReference type="SAM" id="MobiDB-lite"/>
    </source>
</evidence>
<dbReference type="AlphaFoldDB" id="A0A1H8JLY1"/>
<dbReference type="PROSITE" id="PS51318">
    <property type="entry name" value="TAT"/>
    <property type="match status" value="1"/>
</dbReference>